<reference evidence="2" key="1">
    <citation type="submission" date="2023-07" db="EMBL/GenBank/DDBJ databases">
        <title>draft genome sequence of fig (Ficus carica).</title>
        <authorList>
            <person name="Takahashi T."/>
            <person name="Nishimura K."/>
        </authorList>
    </citation>
    <scope>NUCLEOTIDE SEQUENCE</scope>
</reference>
<dbReference type="InterPro" id="IPR025558">
    <property type="entry name" value="DUF4283"/>
</dbReference>
<dbReference type="EMBL" id="BTGU01000043">
    <property type="protein sequence ID" value="GMN52831.1"/>
    <property type="molecule type" value="Genomic_DNA"/>
</dbReference>
<gene>
    <name evidence="2" type="ORF">TIFTF001_021966</name>
</gene>
<dbReference type="Pfam" id="PF14111">
    <property type="entry name" value="DUF4283"/>
    <property type="match status" value="1"/>
</dbReference>
<dbReference type="Proteomes" id="UP001187192">
    <property type="component" value="Unassembled WGS sequence"/>
</dbReference>
<protein>
    <recommendedName>
        <fullName evidence="1">DUF4283 domain-containing protein</fullName>
    </recommendedName>
</protein>
<sequence>MAMEDIVGQWKSLSITEEEGEIVGINDETLQEGEKEFQSGILGKVLTKRPLRRKTLFRGAIARLWKVEGGFTIRELENDVFLFLFRDAKERKMILDMEPWVFDKHLIVLKEVNGDDVLNWDDWCFTSFWVQAHNLPMRGIVEKIGMMIGEAMGVAIRVWKDKNGKCSGSFLRIRVLVDVSKPVRRVVPVRLGSSGAVHWAELKFECIPDISEAIFVVTYP</sequence>
<accession>A0AA88AVC1</accession>
<dbReference type="PANTHER" id="PTHR31286:SF167">
    <property type="entry name" value="OS09G0268800 PROTEIN"/>
    <property type="match status" value="1"/>
</dbReference>
<comment type="caution">
    <text evidence="2">The sequence shown here is derived from an EMBL/GenBank/DDBJ whole genome shotgun (WGS) entry which is preliminary data.</text>
</comment>
<evidence type="ECO:0000313" key="2">
    <source>
        <dbReference type="EMBL" id="GMN52831.1"/>
    </source>
</evidence>
<dbReference type="PANTHER" id="PTHR31286">
    <property type="entry name" value="GLYCINE-RICH CELL WALL STRUCTURAL PROTEIN 1.8-LIKE"/>
    <property type="match status" value="1"/>
</dbReference>
<dbReference type="AlphaFoldDB" id="A0AA88AVC1"/>
<name>A0AA88AVC1_FICCA</name>
<proteinExistence type="predicted"/>
<feature type="domain" description="DUF4283" evidence="1">
    <location>
        <begin position="35"/>
        <end position="110"/>
    </location>
</feature>
<keyword evidence="3" id="KW-1185">Reference proteome</keyword>
<evidence type="ECO:0000259" key="1">
    <source>
        <dbReference type="Pfam" id="PF14111"/>
    </source>
</evidence>
<organism evidence="2 3">
    <name type="scientific">Ficus carica</name>
    <name type="common">Common fig</name>
    <dbReference type="NCBI Taxonomy" id="3494"/>
    <lineage>
        <taxon>Eukaryota</taxon>
        <taxon>Viridiplantae</taxon>
        <taxon>Streptophyta</taxon>
        <taxon>Embryophyta</taxon>
        <taxon>Tracheophyta</taxon>
        <taxon>Spermatophyta</taxon>
        <taxon>Magnoliopsida</taxon>
        <taxon>eudicotyledons</taxon>
        <taxon>Gunneridae</taxon>
        <taxon>Pentapetalae</taxon>
        <taxon>rosids</taxon>
        <taxon>fabids</taxon>
        <taxon>Rosales</taxon>
        <taxon>Moraceae</taxon>
        <taxon>Ficeae</taxon>
        <taxon>Ficus</taxon>
    </lineage>
</organism>
<dbReference type="InterPro" id="IPR040256">
    <property type="entry name" value="At4g02000-like"/>
</dbReference>
<evidence type="ECO:0000313" key="3">
    <source>
        <dbReference type="Proteomes" id="UP001187192"/>
    </source>
</evidence>